<dbReference type="GO" id="GO:0005509">
    <property type="term" value="F:calcium ion binding"/>
    <property type="evidence" value="ECO:0007669"/>
    <property type="project" value="InterPro"/>
</dbReference>
<dbReference type="Proteomes" id="UP001152320">
    <property type="component" value="Chromosome 22"/>
</dbReference>
<organism evidence="3 4">
    <name type="scientific">Holothuria leucospilota</name>
    <name type="common">Black long sea cucumber</name>
    <name type="synonym">Mertensiothuria leucospilota</name>
    <dbReference type="NCBI Taxonomy" id="206669"/>
    <lineage>
        <taxon>Eukaryota</taxon>
        <taxon>Metazoa</taxon>
        <taxon>Echinodermata</taxon>
        <taxon>Eleutherozoa</taxon>
        <taxon>Echinozoa</taxon>
        <taxon>Holothuroidea</taxon>
        <taxon>Aspidochirotacea</taxon>
        <taxon>Aspidochirotida</taxon>
        <taxon>Holothuriidae</taxon>
        <taxon>Holothuria</taxon>
    </lineage>
</organism>
<reference evidence="3" key="1">
    <citation type="submission" date="2021-10" db="EMBL/GenBank/DDBJ databases">
        <title>Tropical sea cucumber genome reveals ecological adaptation and Cuvierian tubules defense mechanism.</title>
        <authorList>
            <person name="Chen T."/>
        </authorList>
    </citation>
    <scope>NUCLEOTIDE SEQUENCE</scope>
    <source>
        <strain evidence="3">Nanhai2018</strain>
        <tissue evidence="3">Muscle</tissue>
    </source>
</reference>
<sequence length="91" mass="10686">MMLKQRAIQDYQERPTPKVMFRVFDEDKNGNIDACEWMEAGMTTNVRDFVRILDEVDENKDNVISVHEFEALHVRWKYGEIDAGTSSDEDD</sequence>
<dbReference type="InterPro" id="IPR011992">
    <property type="entry name" value="EF-hand-dom_pair"/>
</dbReference>
<feature type="domain" description="EF-hand" evidence="2">
    <location>
        <begin position="12"/>
        <end position="47"/>
    </location>
</feature>
<dbReference type="PROSITE" id="PS50222">
    <property type="entry name" value="EF_HAND_2"/>
    <property type="match status" value="1"/>
</dbReference>
<dbReference type="AlphaFoldDB" id="A0A9Q1BCL0"/>
<keyword evidence="4" id="KW-1185">Reference proteome</keyword>
<dbReference type="OrthoDB" id="26525at2759"/>
<evidence type="ECO:0000313" key="4">
    <source>
        <dbReference type="Proteomes" id="UP001152320"/>
    </source>
</evidence>
<protein>
    <recommendedName>
        <fullName evidence="2">EF-hand domain-containing protein</fullName>
    </recommendedName>
</protein>
<dbReference type="EMBL" id="JAIZAY010000022">
    <property type="protein sequence ID" value="KAJ8020269.1"/>
    <property type="molecule type" value="Genomic_DNA"/>
</dbReference>
<dbReference type="InterPro" id="IPR018247">
    <property type="entry name" value="EF_Hand_1_Ca_BS"/>
</dbReference>
<name>A0A9Q1BCL0_HOLLE</name>
<dbReference type="Pfam" id="PF13499">
    <property type="entry name" value="EF-hand_7"/>
    <property type="match status" value="1"/>
</dbReference>
<keyword evidence="1" id="KW-0106">Calcium</keyword>
<gene>
    <name evidence="3" type="ORF">HOLleu_39821</name>
</gene>
<dbReference type="Gene3D" id="1.10.238.10">
    <property type="entry name" value="EF-hand"/>
    <property type="match status" value="1"/>
</dbReference>
<dbReference type="SUPFAM" id="SSF47473">
    <property type="entry name" value="EF-hand"/>
    <property type="match status" value="1"/>
</dbReference>
<evidence type="ECO:0000259" key="2">
    <source>
        <dbReference type="PROSITE" id="PS50222"/>
    </source>
</evidence>
<dbReference type="InterPro" id="IPR002048">
    <property type="entry name" value="EF_hand_dom"/>
</dbReference>
<evidence type="ECO:0000256" key="1">
    <source>
        <dbReference type="ARBA" id="ARBA00022837"/>
    </source>
</evidence>
<comment type="caution">
    <text evidence="3">The sequence shown here is derived from an EMBL/GenBank/DDBJ whole genome shotgun (WGS) entry which is preliminary data.</text>
</comment>
<proteinExistence type="predicted"/>
<evidence type="ECO:0000313" key="3">
    <source>
        <dbReference type="EMBL" id="KAJ8020269.1"/>
    </source>
</evidence>
<dbReference type="PROSITE" id="PS00018">
    <property type="entry name" value="EF_HAND_1"/>
    <property type="match status" value="2"/>
</dbReference>
<accession>A0A9Q1BCL0</accession>